<feature type="compositionally biased region" description="Low complexity" evidence="1">
    <location>
        <begin position="491"/>
        <end position="510"/>
    </location>
</feature>
<feature type="region of interest" description="Disordered" evidence="1">
    <location>
        <begin position="108"/>
        <end position="150"/>
    </location>
</feature>
<keyword evidence="2" id="KW-0732">Signal</keyword>
<sequence length="870" mass="95028">MLLWGRLFAAATPYSFADLLLSKNQDIVQKKDLTLTIAVNAPQITAQEHFARMDAFFDPNNPNNTTPESEEPFTPTTEMLLSLFYGPVTPIPSPVALLPALDSPPALGLPFSPDSPPSTPANDRYPFTPDDTHLDTHLPIGMNPFASPGTPTPSFVRAGWDNRRLFLPLPEYDTDTELKQLVSSSPDIPMSELPNPNSHGSPDRLSPATRLLFLASHHLSLTCLTTRPLSAIQTDILAGSGDFGSPSPSSPASDAEPVLPFIPRLSSPFPFVPRLTSPVSDMPDEEIVLGYPESDSDSEMDEAISTLLRPSSPASDAALPFIPSPLITFPIVLGYPESDSDSEMDQLSDSSPVQAISALPRQNSPASAAQLILTFIPTVPIPHPALPWSEMDSDDLEPGYSESEPHESDAEMDGSESDSPVSQTETQNISRLAAPHGVSAASDEEVEEMSVENLSRSSTPLSDLFRSDDNAARASSPASSTSWGFSERKPAGSPAPSPSADAAPSPASDSRSPRRIMTYAFAARRILRQRRIDIEEAREISHQLQKNSKIYAAPTKLAKRKPERRSRRHRRGRLGDMSNFGVSEAGRSAYDPCELHAKPLPIVDCHSTMMGVVSPPPRGNEMLWSDVLFELDKGMTIIYGIENFQHLGERQSVLPFALTYGVPLDKPYLIEHNPDTARVLTSLFRSGGIQLVSKFHNHLYQRIAPRSFADALEKVQHLSARGIATSQFSDSVFTSAAFCFGDAPSAPETNDDAAIDTMEAFTVLGKFDAGHLELQDEEKIIKLRAGTTVLLAAGSKPYKFSAVGKTEHLYVFRQWCSAGILRWIEKGGRSDTEFQKGASFEDRLSWINRSHDRGVTGIKLFSPLHDLYTF</sequence>
<organism evidence="3 4">
    <name type="scientific">Favolaschia claudopus</name>
    <dbReference type="NCBI Taxonomy" id="2862362"/>
    <lineage>
        <taxon>Eukaryota</taxon>
        <taxon>Fungi</taxon>
        <taxon>Dikarya</taxon>
        <taxon>Basidiomycota</taxon>
        <taxon>Agaricomycotina</taxon>
        <taxon>Agaricomycetes</taxon>
        <taxon>Agaricomycetidae</taxon>
        <taxon>Agaricales</taxon>
        <taxon>Marasmiineae</taxon>
        <taxon>Mycenaceae</taxon>
        <taxon>Favolaschia</taxon>
    </lineage>
</organism>
<proteinExistence type="predicted"/>
<feature type="compositionally biased region" description="Basic residues" evidence="1">
    <location>
        <begin position="557"/>
        <end position="572"/>
    </location>
</feature>
<gene>
    <name evidence="3" type="ORF">R3P38DRAFT_3218884</name>
</gene>
<protein>
    <submittedName>
        <fullName evidence="3">Uncharacterized protein</fullName>
    </submittedName>
</protein>
<dbReference type="EMBL" id="JAWWNJ010000088">
    <property type="protein sequence ID" value="KAK7000621.1"/>
    <property type="molecule type" value="Genomic_DNA"/>
</dbReference>
<feature type="region of interest" description="Disordered" evidence="1">
    <location>
        <begin position="185"/>
        <end position="204"/>
    </location>
</feature>
<feature type="chain" id="PRO_5043362235" evidence="2">
    <location>
        <begin position="18"/>
        <end position="870"/>
    </location>
</feature>
<feature type="signal peptide" evidence="2">
    <location>
        <begin position="1"/>
        <end position="17"/>
    </location>
</feature>
<feature type="region of interest" description="Disordered" evidence="1">
    <location>
        <begin position="386"/>
        <end position="515"/>
    </location>
</feature>
<evidence type="ECO:0000313" key="3">
    <source>
        <dbReference type="EMBL" id="KAK7000621.1"/>
    </source>
</evidence>
<comment type="caution">
    <text evidence="3">The sequence shown here is derived from an EMBL/GenBank/DDBJ whole genome shotgun (WGS) entry which is preliminary data.</text>
</comment>
<evidence type="ECO:0000256" key="1">
    <source>
        <dbReference type="SAM" id="MobiDB-lite"/>
    </source>
</evidence>
<reference evidence="3 4" key="1">
    <citation type="journal article" date="2024" name="J Genomics">
        <title>Draft genome sequencing and assembly of Favolaschia claudopus CIRM-BRFM 2984 isolated from oak limbs.</title>
        <authorList>
            <person name="Navarro D."/>
            <person name="Drula E."/>
            <person name="Chaduli D."/>
            <person name="Cazenave R."/>
            <person name="Ahrendt S."/>
            <person name="Wang J."/>
            <person name="Lipzen A."/>
            <person name="Daum C."/>
            <person name="Barry K."/>
            <person name="Grigoriev I.V."/>
            <person name="Favel A."/>
            <person name="Rosso M.N."/>
            <person name="Martin F."/>
        </authorList>
    </citation>
    <scope>NUCLEOTIDE SEQUENCE [LARGE SCALE GENOMIC DNA]</scope>
    <source>
        <strain evidence="3 4">CIRM-BRFM 2984</strain>
    </source>
</reference>
<name>A0AAW0A3Q1_9AGAR</name>
<feature type="compositionally biased region" description="Low complexity" evidence="1">
    <location>
        <begin position="472"/>
        <end position="482"/>
    </location>
</feature>
<feature type="compositionally biased region" description="Polar residues" evidence="1">
    <location>
        <begin position="417"/>
        <end position="430"/>
    </location>
</feature>
<keyword evidence="4" id="KW-1185">Reference proteome</keyword>
<feature type="region of interest" description="Disordered" evidence="1">
    <location>
        <begin position="543"/>
        <end position="578"/>
    </location>
</feature>
<evidence type="ECO:0000313" key="4">
    <source>
        <dbReference type="Proteomes" id="UP001362999"/>
    </source>
</evidence>
<dbReference type="Proteomes" id="UP001362999">
    <property type="component" value="Unassembled WGS sequence"/>
</dbReference>
<feature type="compositionally biased region" description="Polar residues" evidence="1">
    <location>
        <begin position="452"/>
        <end position="461"/>
    </location>
</feature>
<dbReference type="AlphaFoldDB" id="A0AAW0A3Q1"/>
<evidence type="ECO:0000256" key="2">
    <source>
        <dbReference type="SAM" id="SignalP"/>
    </source>
</evidence>
<accession>A0AAW0A3Q1</accession>